<feature type="transmembrane region" description="Helical" evidence="6">
    <location>
        <begin position="249"/>
        <end position="271"/>
    </location>
</feature>
<evidence type="ECO:0000313" key="7">
    <source>
        <dbReference type="EMBL" id="TYP66273.1"/>
    </source>
</evidence>
<feature type="region of interest" description="Disordered" evidence="5">
    <location>
        <begin position="433"/>
        <end position="455"/>
    </location>
</feature>
<dbReference type="InterPro" id="IPR002797">
    <property type="entry name" value="Polysacc_synth"/>
</dbReference>
<keyword evidence="3 6" id="KW-1133">Transmembrane helix</keyword>
<dbReference type="Proteomes" id="UP000324282">
    <property type="component" value="Unassembled WGS sequence"/>
</dbReference>
<keyword evidence="4 6" id="KW-0472">Membrane</keyword>
<evidence type="ECO:0000256" key="1">
    <source>
        <dbReference type="ARBA" id="ARBA00004141"/>
    </source>
</evidence>
<feature type="transmembrane region" description="Helical" evidence="6">
    <location>
        <begin position="39"/>
        <end position="59"/>
    </location>
</feature>
<feature type="transmembrane region" description="Helical" evidence="6">
    <location>
        <begin position="112"/>
        <end position="129"/>
    </location>
</feature>
<organism evidence="7 8">
    <name type="scientific">Stutzerimonas stutzeri</name>
    <name type="common">Pseudomonas stutzeri</name>
    <dbReference type="NCBI Taxonomy" id="316"/>
    <lineage>
        <taxon>Bacteria</taxon>
        <taxon>Pseudomonadati</taxon>
        <taxon>Pseudomonadota</taxon>
        <taxon>Gammaproteobacteria</taxon>
        <taxon>Pseudomonadales</taxon>
        <taxon>Pseudomonadaceae</taxon>
        <taxon>Stutzerimonas</taxon>
    </lineage>
</organism>
<comment type="subcellular location">
    <subcellularLocation>
        <location evidence="1">Membrane</location>
        <topology evidence="1">Multi-pass membrane protein</topology>
    </subcellularLocation>
</comment>
<dbReference type="OrthoDB" id="6764861at2"/>
<evidence type="ECO:0000256" key="3">
    <source>
        <dbReference type="ARBA" id="ARBA00022989"/>
    </source>
</evidence>
<reference evidence="7 8" key="1">
    <citation type="submission" date="2019-07" db="EMBL/GenBank/DDBJ databases">
        <title>Deep subsurface shale carbon reservoir microbial communities from Ohio and West Virginia, USA.</title>
        <authorList>
            <person name="Wrighton K."/>
        </authorList>
    </citation>
    <scope>NUCLEOTIDE SEQUENCE [LARGE SCALE GENOMIC DNA]</scope>
    <source>
        <strain evidence="7 8">NP_8Ht</strain>
    </source>
</reference>
<comment type="caution">
    <text evidence="7">The sequence shown here is derived from an EMBL/GenBank/DDBJ whole genome shotgun (WGS) entry which is preliminary data.</text>
</comment>
<evidence type="ECO:0000256" key="2">
    <source>
        <dbReference type="ARBA" id="ARBA00022692"/>
    </source>
</evidence>
<feature type="transmembrane region" description="Helical" evidence="6">
    <location>
        <begin position="375"/>
        <end position="395"/>
    </location>
</feature>
<feature type="transmembrane region" description="Helical" evidence="6">
    <location>
        <begin position="167"/>
        <end position="188"/>
    </location>
</feature>
<dbReference type="AlphaFoldDB" id="A0A5S5BKM7"/>
<protein>
    <submittedName>
        <fullName evidence="7">O-antigen/teichoic acid export membrane protein</fullName>
    </submittedName>
</protein>
<name>A0A5S5BKM7_STUST</name>
<feature type="transmembrane region" description="Helical" evidence="6">
    <location>
        <begin position="209"/>
        <end position="229"/>
    </location>
</feature>
<dbReference type="PANTHER" id="PTHR43424:SF1">
    <property type="entry name" value="LOCUS PUTATIVE PROTEIN 1-RELATED"/>
    <property type="match status" value="1"/>
</dbReference>
<proteinExistence type="predicted"/>
<feature type="transmembrane region" description="Helical" evidence="6">
    <location>
        <begin position="80"/>
        <end position="106"/>
    </location>
</feature>
<dbReference type="GO" id="GO:0016020">
    <property type="term" value="C:membrane"/>
    <property type="evidence" value="ECO:0007669"/>
    <property type="project" value="UniProtKB-SubCell"/>
</dbReference>
<evidence type="ECO:0000313" key="8">
    <source>
        <dbReference type="Proteomes" id="UP000324282"/>
    </source>
</evidence>
<accession>A0A5S5BKM7</accession>
<gene>
    <name evidence="7" type="ORF">A9A72_121271</name>
</gene>
<dbReference type="Pfam" id="PF01943">
    <property type="entry name" value="Polysacc_synt"/>
    <property type="match status" value="1"/>
</dbReference>
<evidence type="ECO:0000256" key="5">
    <source>
        <dbReference type="SAM" id="MobiDB-lite"/>
    </source>
</evidence>
<feature type="transmembrane region" description="Helical" evidence="6">
    <location>
        <begin position="351"/>
        <end position="369"/>
    </location>
</feature>
<dbReference type="EMBL" id="VNHQ01000011">
    <property type="protein sequence ID" value="TYP66273.1"/>
    <property type="molecule type" value="Genomic_DNA"/>
</dbReference>
<sequence length="455" mass="49374">MKRYIKNSVWLLLEKITKLAVAFVLIGLVANQLGPQDFGVLSLGLSVATIIWAIGNLGLDQILIKEFTQQKYPDSQLLSTTVICRLAASALVAIPCLIAIYLAPALSPEHKLAYAITIGSVLFYNFNSYQALYQAKSQSSHIAVIGLSSLCISSLVKIVLLWNEAGLILFCLSAAFDIAMNLLLYSLYPTKGAVRVRLSAFNVSIMRELWRPAAPMLLCSLMIVVYTRVDQLMIASLLGVAQAGVYSVTIRVVEAYAVIPMLVGTAFFPYICTKPDAEKVRTYFDIVVFSSVATGLTVWAAAHLAIPLLFGAEYMQALEILGISMLAAVFSVVGFACTNYLVAVDLGHLRPLRLGLGLLMNIGLNLMLIPRFGLWGAATATLISQIFASWIGNALSAKTFECLKLQSWSVLTLGLPGVNRVVRELLGERVSRTKRSNALQPQSVPSSHVIEPGDA</sequence>
<feature type="transmembrane region" description="Helical" evidence="6">
    <location>
        <begin position="283"/>
        <end position="308"/>
    </location>
</feature>
<keyword evidence="2 6" id="KW-0812">Transmembrane</keyword>
<feature type="compositionally biased region" description="Polar residues" evidence="5">
    <location>
        <begin position="436"/>
        <end position="446"/>
    </location>
</feature>
<feature type="transmembrane region" description="Helical" evidence="6">
    <location>
        <begin position="141"/>
        <end position="161"/>
    </location>
</feature>
<dbReference type="InterPro" id="IPR052556">
    <property type="entry name" value="PolySynth_Transporter"/>
</dbReference>
<dbReference type="CDD" id="cd13128">
    <property type="entry name" value="MATE_Wzx_like"/>
    <property type="match status" value="1"/>
</dbReference>
<evidence type="ECO:0000256" key="4">
    <source>
        <dbReference type="ARBA" id="ARBA00023136"/>
    </source>
</evidence>
<evidence type="ECO:0000256" key="6">
    <source>
        <dbReference type="SAM" id="Phobius"/>
    </source>
</evidence>
<dbReference type="RefSeq" id="WP_148924196.1">
    <property type="nucleotide sequence ID" value="NZ_VNHQ01000011.1"/>
</dbReference>
<feature type="transmembrane region" description="Helical" evidence="6">
    <location>
        <begin position="12"/>
        <end position="33"/>
    </location>
</feature>
<dbReference type="PANTHER" id="PTHR43424">
    <property type="entry name" value="LOCUS PUTATIVE PROTEIN 1-RELATED"/>
    <property type="match status" value="1"/>
</dbReference>
<feature type="transmembrane region" description="Helical" evidence="6">
    <location>
        <begin position="320"/>
        <end position="344"/>
    </location>
</feature>